<dbReference type="EMBL" id="BMPT01000027">
    <property type="protein sequence ID" value="GGM43361.1"/>
    <property type="molecule type" value="Genomic_DNA"/>
</dbReference>
<evidence type="ECO:0000256" key="3">
    <source>
        <dbReference type="ARBA" id="ARBA00023002"/>
    </source>
</evidence>
<dbReference type="Pfam" id="PF02737">
    <property type="entry name" value="3HCDH_N"/>
    <property type="match status" value="1"/>
</dbReference>
<evidence type="ECO:0000256" key="4">
    <source>
        <dbReference type="PIRSR" id="PIRSR000105-1"/>
    </source>
</evidence>
<protein>
    <submittedName>
        <fullName evidence="7">3-hydroxybutyryl-CoA dehydrogenase</fullName>
    </submittedName>
</protein>
<evidence type="ECO:0000256" key="1">
    <source>
        <dbReference type="ARBA" id="ARBA00005086"/>
    </source>
</evidence>
<dbReference type="PANTHER" id="PTHR48075:SF5">
    <property type="entry name" value="3-HYDROXYBUTYRYL-COA DEHYDROGENASE"/>
    <property type="match status" value="1"/>
</dbReference>
<reference evidence="7" key="1">
    <citation type="journal article" date="2014" name="Int. J. Syst. Evol. Microbiol.">
        <title>Complete genome sequence of Corynebacterium casei LMG S-19264T (=DSM 44701T), isolated from a smear-ripened cheese.</title>
        <authorList>
            <consortium name="US DOE Joint Genome Institute (JGI-PGF)"/>
            <person name="Walter F."/>
            <person name="Albersmeier A."/>
            <person name="Kalinowski J."/>
            <person name="Ruckert C."/>
        </authorList>
    </citation>
    <scope>NUCLEOTIDE SEQUENCE</scope>
    <source>
        <strain evidence="7">JCM 3051</strain>
    </source>
</reference>
<dbReference type="InterPro" id="IPR006176">
    <property type="entry name" value="3-OHacyl-CoA_DH_NAD-bd"/>
</dbReference>
<dbReference type="SUPFAM" id="SSF51735">
    <property type="entry name" value="NAD(P)-binding Rossmann-fold domains"/>
    <property type="match status" value="1"/>
</dbReference>
<dbReference type="GO" id="GO:0006631">
    <property type="term" value="P:fatty acid metabolic process"/>
    <property type="evidence" value="ECO:0007669"/>
    <property type="project" value="InterPro"/>
</dbReference>
<dbReference type="Pfam" id="PF00725">
    <property type="entry name" value="3HCDH"/>
    <property type="match status" value="1"/>
</dbReference>
<name>A0A8H9GQ90_9MICO</name>
<dbReference type="Gene3D" id="1.10.1040.10">
    <property type="entry name" value="N-(1-d-carboxylethyl)-l-norvaline Dehydrogenase, domain 2"/>
    <property type="match status" value="1"/>
</dbReference>
<dbReference type="InterPro" id="IPR022694">
    <property type="entry name" value="3-OHacyl-CoA_DH"/>
</dbReference>
<dbReference type="Gene3D" id="3.40.50.720">
    <property type="entry name" value="NAD(P)-binding Rossmann-like Domain"/>
    <property type="match status" value="1"/>
</dbReference>
<dbReference type="RefSeq" id="WP_171107486.1">
    <property type="nucleotide sequence ID" value="NZ_BMPT01000027.1"/>
</dbReference>
<sequence length="320" mass="34482">MSTLNQLTVLGSGVLGGQIAWHSAFKGKTVVVYDIAEEPLERSKLAIDSYAEIYRADLGATVADIDATHQRLTYTTDLASAVAEADLVIEAVPEAPSIKLALYTSLAPLLPERTIIATNTSTLLPSDFAADTGRPEKFLTLHFANQIWKMNLTEIMVHDGTSRDTIAQAVEFAIGIGMVPIPLRKEQNGYVLNSWLVPLLNAAQTLVTNGIATPEDIDRTYLLGGAKLGPMGWYDVIGMTTAHNVLAYWGEKNGDAQMLANAKYIKERFVDKGDLGLLSGKGYYEYPSPAYQSPDFLSVPDIEAAPQIAALVGAAPTGPR</sequence>
<feature type="site" description="Important for catalytic activity" evidence="4">
    <location>
        <position position="142"/>
    </location>
</feature>
<proteinExistence type="inferred from homology"/>
<feature type="domain" description="3-hydroxyacyl-CoA dehydrogenase NAD binding" evidence="6">
    <location>
        <begin position="7"/>
        <end position="185"/>
    </location>
</feature>
<comment type="similarity">
    <text evidence="2">Belongs to the 3-hydroxyacyl-CoA dehydrogenase family.</text>
</comment>
<dbReference type="PANTHER" id="PTHR48075">
    <property type="entry name" value="3-HYDROXYACYL-COA DEHYDROGENASE FAMILY PROTEIN"/>
    <property type="match status" value="1"/>
</dbReference>
<keyword evidence="3" id="KW-0560">Oxidoreductase</keyword>
<dbReference type="InterPro" id="IPR036291">
    <property type="entry name" value="NAD(P)-bd_dom_sf"/>
</dbReference>
<reference evidence="7" key="2">
    <citation type="submission" date="2020-09" db="EMBL/GenBank/DDBJ databases">
        <authorList>
            <person name="Sun Q."/>
            <person name="Ohkuma M."/>
        </authorList>
    </citation>
    <scope>NUCLEOTIDE SEQUENCE</scope>
    <source>
        <strain evidence="7">JCM 3051</strain>
    </source>
</reference>
<evidence type="ECO:0000313" key="8">
    <source>
        <dbReference type="Proteomes" id="UP000655589"/>
    </source>
</evidence>
<comment type="pathway">
    <text evidence="1">Lipid metabolism; butanoate metabolism.</text>
</comment>
<dbReference type="PIRSF" id="PIRSF000105">
    <property type="entry name" value="HCDH"/>
    <property type="match status" value="1"/>
</dbReference>
<dbReference type="InterPro" id="IPR006108">
    <property type="entry name" value="3HC_DH_C"/>
</dbReference>
<dbReference type="NCBIfam" id="NF006143">
    <property type="entry name" value="PRK08293.1"/>
    <property type="match status" value="1"/>
</dbReference>
<dbReference type="GO" id="GO:0070403">
    <property type="term" value="F:NAD+ binding"/>
    <property type="evidence" value="ECO:0007669"/>
    <property type="project" value="InterPro"/>
</dbReference>
<accession>A0A8H9GQ90</accession>
<evidence type="ECO:0000256" key="2">
    <source>
        <dbReference type="ARBA" id="ARBA00009463"/>
    </source>
</evidence>
<evidence type="ECO:0000259" key="6">
    <source>
        <dbReference type="Pfam" id="PF02737"/>
    </source>
</evidence>
<keyword evidence="8" id="KW-1185">Reference proteome</keyword>
<dbReference type="InterPro" id="IPR008927">
    <property type="entry name" value="6-PGluconate_DH-like_C_sf"/>
</dbReference>
<dbReference type="SUPFAM" id="SSF48179">
    <property type="entry name" value="6-phosphogluconate dehydrogenase C-terminal domain-like"/>
    <property type="match status" value="1"/>
</dbReference>
<dbReference type="InterPro" id="IPR013328">
    <property type="entry name" value="6PGD_dom2"/>
</dbReference>
<organism evidence="7 8">
    <name type="scientific">Promicromonospora citrea</name>
    <dbReference type="NCBI Taxonomy" id="43677"/>
    <lineage>
        <taxon>Bacteria</taxon>
        <taxon>Bacillati</taxon>
        <taxon>Actinomycetota</taxon>
        <taxon>Actinomycetes</taxon>
        <taxon>Micrococcales</taxon>
        <taxon>Promicromonosporaceae</taxon>
        <taxon>Promicromonospora</taxon>
    </lineage>
</organism>
<dbReference type="AlphaFoldDB" id="A0A8H9GQ90"/>
<comment type="caution">
    <text evidence="7">The sequence shown here is derived from an EMBL/GenBank/DDBJ whole genome shotgun (WGS) entry which is preliminary data.</text>
</comment>
<evidence type="ECO:0000313" key="7">
    <source>
        <dbReference type="EMBL" id="GGM43361.1"/>
    </source>
</evidence>
<evidence type="ECO:0000259" key="5">
    <source>
        <dbReference type="Pfam" id="PF00725"/>
    </source>
</evidence>
<dbReference type="GO" id="GO:0016616">
    <property type="term" value="F:oxidoreductase activity, acting on the CH-OH group of donors, NAD or NADP as acceptor"/>
    <property type="evidence" value="ECO:0007669"/>
    <property type="project" value="InterPro"/>
</dbReference>
<dbReference type="Proteomes" id="UP000655589">
    <property type="component" value="Unassembled WGS sequence"/>
</dbReference>
<feature type="domain" description="3-hydroxyacyl-CoA dehydrogenase C-terminal" evidence="5">
    <location>
        <begin position="189"/>
        <end position="286"/>
    </location>
</feature>
<gene>
    <name evidence="7" type="ORF">GCM10010102_43580</name>
</gene>